<dbReference type="InterPro" id="IPR016186">
    <property type="entry name" value="C-type_lectin-like/link_sf"/>
</dbReference>
<dbReference type="PANTHER" id="PTHR22803">
    <property type="entry name" value="MANNOSE, PHOSPHOLIPASE, LECTIN RECEPTOR RELATED"/>
    <property type="match status" value="1"/>
</dbReference>
<dbReference type="Proteomes" id="UP000014760">
    <property type="component" value="Unassembled WGS sequence"/>
</dbReference>
<dbReference type="SUPFAM" id="SSF56436">
    <property type="entry name" value="C-type lectin-like"/>
    <property type="match status" value="2"/>
</dbReference>
<protein>
    <recommendedName>
        <fullName evidence="5">C-type lectin domain-containing protein</fullName>
    </recommendedName>
</protein>
<evidence type="ECO:0000313" key="2">
    <source>
        <dbReference type="EMBL" id="ELT94973.1"/>
    </source>
</evidence>
<keyword evidence="1" id="KW-0732">Signal</keyword>
<reference evidence="3" key="3">
    <citation type="submission" date="2015-06" db="UniProtKB">
        <authorList>
            <consortium name="EnsemblMetazoa"/>
        </authorList>
    </citation>
    <scope>IDENTIFICATION</scope>
</reference>
<dbReference type="OrthoDB" id="6160079at2759"/>
<dbReference type="AlphaFoldDB" id="R7TMA5"/>
<name>R7TMA5_CAPTE</name>
<dbReference type="CDD" id="cd00037">
    <property type="entry name" value="CLECT"/>
    <property type="match status" value="1"/>
</dbReference>
<reference evidence="4" key="1">
    <citation type="submission" date="2012-12" db="EMBL/GenBank/DDBJ databases">
        <authorList>
            <person name="Hellsten U."/>
            <person name="Grimwood J."/>
            <person name="Chapman J.A."/>
            <person name="Shapiro H."/>
            <person name="Aerts A."/>
            <person name="Otillar R.P."/>
            <person name="Terry A.Y."/>
            <person name="Boore J.L."/>
            <person name="Simakov O."/>
            <person name="Marletaz F."/>
            <person name="Cho S.-J."/>
            <person name="Edsinger-Gonzales E."/>
            <person name="Havlak P."/>
            <person name="Kuo D.-H."/>
            <person name="Larsson T."/>
            <person name="Lv J."/>
            <person name="Arendt D."/>
            <person name="Savage R."/>
            <person name="Osoegawa K."/>
            <person name="de Jong P."/>
            <person name="Lindberg D.R."/>
            <person name="Seaver E.C."/>
            <person name="Weisblat D.A."/>
            <person name="Putnam N.H."/>
            <person name="Grigoriev I.V."/>
            <person name="Rokhsar D.S."/>
        </authorList>
    </citation>
    <scope>NUCLEOTIDE SEQUENCE</scope>
    <source>
        <strain evidence="4">I ESC-2004</strain>
    </source>
</reference>
<dbReference type="Gene3D" id="3.10.100.10">
    <property type="entry name" value="Mannose-Binding Protein A, subunit A"/>
    <property type="match status" value="2"/>
</dbReference>
<accession>R7TMA5</accession>
<reference evidence="2 4" key="2">
    <citation type="journal article" date="2013" name="Nature">
        <title>Insights into bilaterian evolution from three spiralian genomes.</title>
        <authorList>
            <person name="Simakov O."/>
            <person name="Marletaz F."/>
            <person name="Cho S.J."/>
            <person name="Edsinger-Gonzales E."/>
            <person name="Havlak P."/>
            <person name="Hellsten U."/>
            <person name="Kuo D.H."/>
            <person name="Larsson T."/>
            <person name="Lv J."/>
            <person name="Arendt D."/>
            <person name="Savage R."/>
            <person name="Osoegawa K."/>
            <person name="de Jong P."/>
            <person name="Grimwood J."/>
            <person name="Chapman J.A."/>
            <person name="Shapiro H."/>
            <person name="Aerts A."/>
            <person name="Otillar R.P."/>
            <person name="Terry A.Y."/>
            <person name="Boore J.L."/>
            <person name="Grigoriev I.V."/>
            <person name="Lindberg D.R."/>
            <person name="Seaver E.C."/>
            <person name="Weisblat D.A."/>
            <person name="Putnam N.H."/>
            <person name="Rokhsar D.S."/>
        </authorList>
    </citation>
    <scope>NUCLEOTIDE SEQUENCE</scope>
    <source>
        <strain evidence="2 4">I ESC-2004</strain>
    </source>
</reference>
<dbReference type="OMA" id="HYWIGAR"/>
<evidence type="ECO:0000313" key="3">
    <source>
        <dbReference type="EnsemblMetazoa" id="CapteP217808"/>
    </source>
</evidence>
<gene>
    <name evidence="2" type="ORF">CAPTEDRAFT_217808</name>
</gene>
<evidence type="ECO:0000256" key="1">
    <source>
        <dbReference type="SAM" id="SignalP"/>
    </source>
</evidence>
<dbReference type="InterPro" id="IPR008979">
    <property type="entry name" value="Galactose-bd-like_sf"/>
</dbReference>
<feature type="chain" id="PRO_5008787164" description="C-type lectin domain-containing protein" evidence="1">
    <location>
        <begin position="21"/>
        <end position="243"/>
    </location>
</feature>
<organism evidence="2">
    <name type="scientific">Capitella teleta</name>
    <name type="common">Polychaete worm</name>
    <dbReference type="NCBI Taxonomy" id="283909"/>
    <lineage>
        <taxon>Eukaryota</taxon>
        <taxon>Metazoa</taxon>
        <taxon>Spiralia</taxon>
        <taxon>Lophotrochozoa</taxon>
        <taxon>Annelida</taxon>
        <taxon>Polychaeta</taxon>
        <taxon>Sedentaria</taxon>
        <taxon>Scolecida</taxon>
        <taxon>Capitellidae</taxon>
        <taxon>Capitella</taxon>
    </lineage>
</organism>
<proteinExistence type="predicted"/>
<keyword evidence="4" id="KW-1185">Reference proteome</keyword>
<evidence type="ECO:0000313" key="4">
    <source>
        <dbReference type="Proteomes" id="UP000014760"/>
    </source>
</evidence>
<dbReference type="HOGENOM" id="CLU_1143493_0_0_1"/>
<dbReference type="EnsemblMetazoa" id="CapteT217808">
    <property type="protein sequence ID" value="CapteP217808"/>
    <property type="gene ID" value="CapteG217808"/>
</dbReference>
<evidence type="ECO:0008006" key="5">
    <source>
        <dbReference type="Google" id="ProtNLM"/>
    </source>
</evidence>
<dbReference type="InterPro" id="IPR016187">
    <property type="entry name" value="CTDL_fold"/>
</dbReference>
<feature type="signal peptide" evidence="1">
    <location>
        <begin position="1"/>
        <end position="20"/>
    </location>
</feature>
<dbReference type="EMBL" id="KB309260">
    <property type="protein sequence ID" value="ELT94973.1"/>
    <property type="molecule type" value="Genomic_DNA"/>
</dbReference>
<dbReference type="SUPFAM" id="SSF49785">
    <property type="entry name" value="Galactose-binding domain-like"/>
    <property type="match status" value="1"/>
</dbReference>
<dbReference type="EMBL" id="AMQN01012043">
    <property type="status" value="NOT_ANNOTATED_CDS"/>
    <property type="molecule type" value="Genomic_DNA"/>
</dbReference>
<dbReference type="Gene3D" id="2.60.120.260">
    <property type="entry name" value="Galactose-binding domain-like"/>
    <property type="match status" value="1"/>
</dbReference>
<dbReference type="InterPro" id="IPR050111">
    <property type="entry name" value="C-type_lectin/snaclec_domain"/>
</dbReference>
<sequence length="243" mass="27104">MKFLVALLFTLGCPWSPPLAVCCPLGWTSYGGHCYEVSENGLNFEVARITCRQKGGDLVNMREQDALRLVSENGNTILQTIETGNILQQSHWMCKKLDDGGGHICEEGWHYDRTGGNCYMVNENVLSWEVARTHCMAFKGDLASITGPDDKAFIRAACLERKALLSAEHYIVDWAFYATSNVEGGEASRCRLDSTYQSNTDRVGKVENLLSENGILARVIRIHTKEQHEAASMRVELIGCWHG</sequence>